<dbReference type="SUPFAM" id="SSF51261">
    <property type="entry name" value="Duplicated hybrid motif"/>
    <property type="match status" value="1"/>
</dbReference>
<keyword evidence="3" id="KW-0472">Membrane</keyword>
<dbReference type="PANTHER" id="PTHR21666:SF289">
    <property type="entry name" value="L-ALA--D-GLU ENDOPEPTIDASE"/>
    <property type="match status" value="1"/>
</dbReference>
<dbReference type="Proteomes" id="UP000680750">
    <property type="component" value="Chromosome"/>
</dbReference>
<feature type="compositionally biased region" description="Polar residues" evidence="2">
    <location>
        <begin position="68"/>
        <end position="77"/>
    </location>
</feature>
<dbReference type="Gene3D" id="2.70.70.10">
    <property type="entry name" value="Glucose Permease (Domain IIA)"/>
    <property type="match status" value="1"/>
</dbReference>
<evidence type="ECO:0000256" key="3">
    <source>
        <dbReference type="SAM" id="Phobius"/>
    </source>
</evidence>
<evidence type="ECO:0000313" key="5">
    <source>
        <dbReference type="EMBL" id="BCJ31073.1"/>
    </source>
</evidence>
<feature type="region of interest" description="Disordered" evidence="2">
    <location>
        <begin position="184"/>
        <end position="228"/>
    </location>
</feature>
<accession>A0A810L6X9</accession>
<dbReference type="GO" id="GO:0004222">
    <property type="term" value="F:metalloendopeptidase activity"/>
    <property type="evidence" value="ECO:0007669"/>
    <property type="project" value="TreeGrafter"/>
</dbReference>
<dbReference type="EMBL" id="AP023354">
    <property type="protein sequence ID" value="BCJ31073.1"/>
    <property type="molecule type" value="Genomic_DNA"/>
</dbReference>
<evidence type="ECO:0000256" key="1">
    <source>
        <dbReference type="ARBA" id="ARBA00022729"/>
    </source>
</evidence>
<sequence length="495" mass="50505">MDLGWAAGDDWIAAPDARPRLQLVATPPDAPAGRIRARLVGVGRILTVVRGTRLGRGRAPRAAHDSTETGSSAQTTARRLRLVPSATTFRPSPDPAPAPKPAGDVGTARTGGAVTGAGGVVVPLLARRSRPSADPAVLTEGLRTAGDPRTSNAADTNGGLPTAGDMHTGEVLETTDRTWNADAAQTAGGTPKTDAAETTGGLPRGDGPPTTDAEETTGARRSVGTTEPAATVVRLPERAGATGPAATVTRLPASTGPTGPARTVARVPGRPRQVIDDGRLDAAARSAPVADGSARRTARVAIDLLRRHARRPGRSIRGRWIAAVAAVAALAICGVLAAQQPARGGPAGPAPAPRAGYRWPLPGTPAVVRAFDPPPKRWLPGHRGVDLGGAAGTPVLAAGPGVVAYAGHIAGIGVISIEHAGGLRTTYQPVRPLVHAGEHVTAGERIGILDAGHPGCRRGACLHWGLRRGEQYLDPLSLLGFGRVRLLPLAPERAA</sequence>
<feature type="transmembrane region" description="Helical" evidence="3">
    <location>
        <begin position="320"/>
        <end position="338"/>
    </location>
</feature>
<evidence type="ECO:0000259" key="4">
    <source>
        <dbReference type="Pfam" id="PF01551"/>
    </source>
</evidence>
<name>A0A810L6X9_9ACTN</name>
<keyword evidence="3" id="KW-1133">Transmembrane helix</keyword>
<feature type="domain" description="M23ase beta-sheet core" evidence="4">
    <location>
        <begin position="381"/>
        <end position="475"/>
    </location>
</feature>
<gene>
    <name evidence="5" type="ORF">Asera_51810</name>
</gene>
<dbReference type="InterPro" id="IPR016047">
    <property type="entry name" value="M23ase_b-sheet_dom"/>
</dbReference>
<feature type="compositionally biased region" description="Low complexity" evidence="2">
    <location>
        <begin position="101"/>
        <end position="112"/>
    </location>
</feature>
<evidence type="ECO:0000313" key="6">
    <source>
        <dbReference type="Proteomes" id="UP000680750"/>
    </source>
</evidence>
<dbReference type="AlphaFoldDB" id="A0A810L6X9"/>
<keyword evidence="6" id="KW-1185">Reference proteome</keyword>
<proteinExistence type="predicted"/>
<organism evidence="5 6">
    <name type="scientific">Actinocatenispora sera</name>
    <dbReference type="NCBI Taxonomy" id="390989"/>
    <lineage>
        <taxon>Bacteria</taxon>
        <taxon>Bacillati</taxon>
        <taxon>Actinomycetota</taxon>
        <taxon>Actinomycetes</taxon>
        <taxon>Micromonosporales</taxon>
        <taxon>Micromonosporaceae</taxon>
        <taxon>Actinocatenispora</taxon>
    </lineage>
</organism>
<keyword evidence="3" id="KW-0812">Transmembrane</keyword>
<keyword evidence="1" id="KW-0732">Signal</keyword>
<dbReference type="PANTHER" id="PTHR21666">
    <property type="entry name" value="PEPTIDASE-RELATED"/>
    <property type="match status" value="1"/>
</dbReference>
<dbReference type="KEGG" id="aser:Asera_51810"/>
<evidence type="ECO:0000256" key="2">
    <source>
        <dbReference type="SAM" id="MobiDB-lite"/>
    </source>
</evidence>
<reference evidence="5" key="1">
    <citation type="submission" date="2020-08" db="EMBL/GenBank/DDBJ databases">
        <title>Whole genome shotgun sequence of Actinocatenispora sera NBRC 101916.</title>
        <authorList>
            <person name="Komaki H."/>
            <person name="Tamura T."/>
        </authorList>
    </citation>
    <scope>NUCLEOTIDE SEQUENCE</scope>
    <source>
        <strain evidence="5">NBRC 101916</strain>
    </source>
</reference>
<feature type="region of interest" description="Disordered" evidence="2">
    <location>
        <begin position="240"/>
        <end position="265"/>
    </location>
</feature>
<feature type="region of interest" description="Disordered" evidence="2">
    <location>
        <begin position="129"/>
        <end position="167"/>
    </location>
</feature>
<feature type="region of interest" description="Disordered" evidence="2">
    <location>
        <begin position="56"/>
        <end position="115"/>
    </location>
</feature>
<protein>
    <recommendedName>
        <fullName evidence="4">M23ase beta-sheet core domain-containing protein</fullName>
    </recommendedName>
</protein>
<dbReference type="InterPro" id="IPR011055">
    <property type="entry name" value="Dup_hybrid_motif"/>
</dbReference>
<dbReference type="Pfam" id="PF01551">
    <property type="entry name" value="Peptidase_M23"/>
    <property type="match status" value="1"/>
</dbReference>
<dbReference type="CDD" id="cd12797">
    <property type="entry name" value="M23_peptidase"/>
    <property type="match status" value="1"/>
</dbReference>
<dbReference type="InterPro" id="IPR050570">
    <property type="entry name" value="Cell_wall_metabolism_enzyme"/>
</dbReference>